<keyword evidence="3" id="KW-1185">Reference proteome</keyword>
<dbReference type="SUPFAM" id="SSF53474">
    <property type="entry name" value="alpha/beta-Hydrolases"/>
    <property type="match status" value="1"/>
</dbReference>
<dbReference type="InterPro" id="IPR029058">
    <property type="entry name" value="AB_hydrolase_fold"/>
</dbReference>
<dbReference type="Proteomes" id="UP001222770">
    <property type="component" value="Unassembled WGS sequence"/>
</dbReference>
<proteinExistence type="predicted"/>
<accession>A0ABT6CF27</accession>
<dbReference type="EMBL" id="JAROCY010000004">
    <property type="protein sequence ID" value="MDF8332514.1"/>
    <property type="molecule type" value="Genomic_DNA"/>
</dbReference>
<evidence type="ECO:0000256" key="1">
    <source>
        <dbReference type="SAM" id="Phobius"/>
    </source>
</evidence>
<comment type="caution">
    <text evidence="2">The sequence shown here is derived from an EMBL/GenBank/DDBJ whole genome shotgun (WGS) entry which is preliminary data.</text>
</comment>
<feature type="transmembrane region" description="Helical" evidence="1">
    <location>
        <begin position="6"/>
        <end position="26"/>
    </location>
</feature>
<keyword evidence="1" id="KW-0472">Membrane</keyword>
<evidence type="ECO:0000313" key="2">
    <source>
        <dbReference type="EMBL" id="MDF8332514.1"/>
    </source>
</evidence>
<evidence type="ECO:0000313" key="3">
    <source>
        <dbReference type="Proteomes" id="UP001222770"/>
    </source>
</evidence>
<name>A0ABT6CF27_9SPHN</name>
<sequence length="372" mass="40288">MARKFLYFIVVLIVLVLVALLVMRIWSKELTRFAFVPRTAFEQLPALQPGAYADSKMWISRPGTPNDPAQYLPKGFARGPQGKAWVFFVHPTSYLARERWNGAINDTDSSRRAAMFVQGMASVFNGEAAVFAPRYRQAAFGSFLVNQPESRSAIALAHGDVLAAFDAFLKQVPADAPIVLAGHSQGSLHLLHLLQERVKGAPVQNRIVAAYLIGWPVSVQHDLPETGLARCAAPDQAGCVVSYLSFADPPDASMMIDAYRAAPGLDGQRKGAEPWLCTNPLTGGASADAPAKANPGTLVPKSDTKDEEMLNGAVPARCDAGTGLLMIGSPPDVGPFVLPGNNYHVYDYPLFWKALRADVARREAGWFKARGK</sequence>
<dbReference type="InterPro" id="IPR021440">
    <property type="entry name" value="DUF3089"/>
</dbReference>
<dbReference type="Pfam" id="PF11288">
    <property type="entry name" value="DUF3089"/>
    <property type="match status" value="1"/>
</dbReference>
<keyword evidence="1" id="KW-0812">Transmembrane</keyword>
<dbReference type="Gene3D" id="3.40.50.1820">
    <property type="entry name" value="alpha/beta hydrolase"/>
    <property type="match status" value="1"/>
</dbReference>
<dbReference type="RefSeq" id="WP_277275721.1">
    <property type="nucleotide sequence ID" value="NZ_JAROCY010000004.1"/>
</dbReference>
<organism evidence="2 3">
    <name type="scientific">Novosphingobium cyanobacteriorum</name>
    <dbReference type="NCBI Taxonomy" id="3024215"/>
    <lineage>
        <taxon>Bacteria</taxon>
        <taxon>Pseudomonadati</taxon>
        <taxon>Pseudomonadota</taxon>
        <taxon>Alphaproteobacteria</taxon>
        <taxon>Sphingomonadales</taxon>
        <taxon>Sphingomonadaceae</taxon>
        <taxon>Novosphingobium</taxon>
    </lineage>
</organism>
<keyword evidence="1" id="KW-1133">Transmembrane helix</keyword>
<reference evidence="2 3" key="1">
    <citation type="submission" date="2023-03" db="EMBL/GenBank/DDBJ databases">
        <title>Novosphingobium cyanobacteriorum sp. nov., isolated from a eutrophic reservoir during the Microcystis bloom period.</title>
        <authorList>
            <person name="Kang M."/>
            <person name="Le V."/>
            <person name="Ko S.-R."/>
            <person name="Lee S.-A."/>
            <person name="Ahn C.-Y."/>
        </authorList>
    </citation>
    <scope>NUCLEOTIDE SEQUENCE [LARGE SCALE GENOMIC DNA]</scope>
    <source>
        <strain evidence="2 3">HBC54</strain>
    </source>
</reference>
<gene>
    <name evidence="2" type="ORF">POM99_04810</name>
</gene>
<protein>
    <submittedName>
        <fullName evidence="2">DUF3089 domain-containing protein</fullName>
    </submittedName>
</protein>